<evidence type="ECO:0000256" key="1">
    <source>
        <dbReference type="SAM" id="MobiDB-lite"/>
    </source>
</evidence>
<keyword evidence="3" id="KW-1185">Reference proteome</keyword>
<feature type="region of interest" description="Disordered" evidence="1">
    <location>
        <begin position="142"/>
        <end position="167"/>
    </location>
</feature>
<organism evidence="2 3">
    <name type="scientific">Bradyrhizobium xenonodulans</name>
    <dbReference type="NCBI Taxonomy" id="2736875"/>
    <lineage>
        <taxon>Bacteria</taxon>
        <taxon>Pseudomonadati</taxon>
        <taxon>Pseudomonadota</taxon>
        <taxon>Alphaproteobacteria</taxon>
        <taxon>Hyphomicrobiales</taxon>
        <taxon>Nitrobacteraceae</taxon>
        <taxon>Bradyrhizobium</taxon>
    </lineage>
</organism>
<sequence length="395" mass="42668">MHQASERIGALAAALARAQAELTNPEKTQTAMIRSPFLRDDDRTFRYASLAAGLDIVRKTLSQQEIATIQTTRIEAATSIVHLTTLLAHASGEWISSDWPVCAAKDVEAPHRMGAALTYARRYALFALVGIAGEDDLDAPDMVAGPPNTEPQAPLNTKPKPGKGVLNRAPVLKPPQSAELREQLLRQLAALDTSNDLLVWAKASLPLKNTLLEPDARIVEAVYQTKLEDAAGPAAHLADQAPTLDQPQGVSPEPLPLAAEGPEAALQPSLPAAPEAGLAHPKEPPRKRSKAHLLFVREQPCLVCQRTPCDAHHLKFAQPRALGRKVSDEFTVPLCRTHHHELHRQGNERAWWANLQISPLPIAQELWTASPVHDPTNAGIASAALPTRPSSEASP</sequence>
<feature type="region of interest" description="Disordered" evidence="1">
    <location>
        <begin position="242"/>
        <end position="263"/>
    </location>
</feature>
<dbReference type="EMBL" id="CP089391">
    <property type="protein sequence ID" value="WBL80350.1"/>
    <property type="molecule type" value="Genomic_DNA"/>
</dbReference>
<accession>A0ABY7MTR6</accession>
<evidence type="ECO:0000313" key="2">
    <source>
        <dbReference type="EMBL" id="WBL80350.1"/>
    </source>
</evidence>
<reference evidence="2" key="1">
    <citation type="submission" date="2021-12" db="EMBL/GenBank/DDBJ databases">
        <title>Bradyrhizobium xenonodulans sp. nov.</title>
        <authorList>
            <person name="Claassens R."/>
            <person name="Venter S.N."/>
            <person name="Beukes C.W."/>
            <person name="Stepkowski T."/>
            <person name="Steenkamp E.T."/>
        </authorList>
    </citation>
    <scope>NUCLEOTIDE SEQUENCE</scope>
    <source>
        <strain evidence="2">14AB</strain>
    </source>
</reference>
<dbReference type="Proteomes" id="UP001179614">
    <property type="component" value="Chromosome"/>
</dbReference>
<gene>
    <name evidence="2" type="ORF">I3J27_07985</name>
</gene>
<dbReference type="RefSeq" id="WP_270167471.1">
    <property type="nucleotide sequence ID" value="NZ_CP089391.1"/>
</dbReference>
<proteinExistence type="predicted"/>
<protein>
    <submittedName>
        <fullName evidence="2">ERF family protein</fullName>
    </submittedName>
</protein>
<dbReference type="Pfam" id="PF06147">
    <property type="entry name" value="DUF968"/>
    <property type="match status" value="1"/>
</dbReference>
<dbReference type="InterPro" id="IPR010373">
    <property type="entry name" value="DUF968"/>
</dbReference>
<evidence type="ECO:0000313" key="3">
    <source>
        <dbReference type="Proteomes" id="UP001179614"/>
    </source>
</evidence>
<dbReference type="Pfam" id="PF04404">
    <property type="entry name" value="ERF"/>
    <property type="match status" value="1"/>
</dbReference>
<dbReference type="InterPro" id="IPR007499">
    <property type="entry name" value="ERF_bacteria_virus"/>
</dbReference>
<name>A0ABY7MTR6_9BRAD</name>